<protein>
    <submittedName>
        <fullName evidence="3">Uncharacterized protein</fullName>
    </submittedName>
</protein>
<evidence type="ECO:0000256" key="2">
    <source>
        <dbReference type="SAM" id="SignalP"/>
    </source>
</evidence>
<dbReference type="Gene3D" id="2.60.40.2700">
    <property type="match status" value="1"/>
</dbReference>
<keyword evidence="2" id="KW-0732">Signal</keyword>
<name>A0ABT4RHV5_9ACTN</name>
<dbReference type="RefSeq" id="WP_202956373.1">
    <property type="nucleotide sequence ID" value="NZ_JAPCID010000014.1"/>
</dbReference>
<reference evidence="3" key="1">
    <citation type="submission" date="2022-10" db="EMBL/GenBank/DDBJ databases">
        <title>The WGS of Solirubrobacter sp. CPCC 204708.</title>
        <authorList>
            <person name="Jiang Z."/>
        </authorList>
    </citation>
    <scope>NUCLEOTIDE SEQUENCE</scope>
    <source>
        <strain evidence="3">CPCC 204708</strain>
    </source>
</reference>
<feature type="chain" id="PRO_5045328115" evidence="2">
    <location>
        <begin position="36"/>
        <end position="294"/>
    </location>
</feature>
<organism evidence="3 4">
    <name type="scientific">Solirubrobacter deserti</name>
    <dbReference type="NCBI Taxonomy" id="2282478"/>
    <lineage>
        <taxon>Bacteria</taxon>
        <taxon>Bacillati</taxon>
        <taxon>Actinomycetota</taxon>
        <taxon>Thermoleophilia</taxon>
        <taxon>Solirubrobacterales</taxon>
        <taxon>Solirubrobacteraceae</taxon>
        <taxon>Solirubrobacter</taxon>
    </lineage>
</organism>
<evidence type="ECO:0000256" key="1">
    <source>
        <dbReference type="SAM" id="MobiDB-lite"/>
    </source>
</evidence>
<accession>A0ABT4RHV5</accession>
<evidence type="ECO:0000313" key="3">
    <source>
        <dbReference type="EMBL" id="MDA0138135.1"/>
    </source>
</evidence>
<evidence type="ECO:0000313" key="4">
    <source>
        <dbReference type="Proteomes" id="UP001147700"/>
    </source>
</evidence>
<gene>
    <name evidence="3" type="ORF">OJ962_11550</name>
</gene>
<dbReference type="Proteomes" id="UP001147700">
    <property type="component" value="Unassembled WGS sequence"/>
</dbReference>
<feature type="region of interest" description="Disordered" evidence="1">
    <location>
        <begin position="115"/>
        <end position="152"/>
    </location>
</feature>
<proteinExistence type="predicted"/>
<sequence>MSRRLAVNAASRSRGVAAALTAALALGLSASTAHAADIRGNPVISGIAQVGQQLSASASWTPPHLTPSYSWLRCESPRDWWSCQAAQTSPDATYVLQDGDLGRFMRVWVSVGSGRNRDAKVSDTTAAVAPRPAPVPTATPTPTPTPTPEPTPQVFDAVPPQPTPVPTQGTVLHQSGSNLRMMRPAPTVRLRGTLSARGANITLFSVRAPKRSSISVTCKGSGCPRKTYSTRQRTVRVRAFERHLPARTRIEVRVRRAGYYGKSTVLVIRKGKAPFRLDRCLSARGAYTACPKST</sequence>
<feature type="signal peptide" evidence="2">
    <location>
        <begin position="1"/>
        <end position="35"/>
    </location>
</feature>
<dbReference type="EMBL" id="JAPCID010000014">
    <property type="protein sequence ID" value="MDA0138135.1"/>
    <property type="molecule type" value="Genomic_DNA"/>
</dbReference>
<feature type="compositionally biased region" description="Pro residues" evidence="1">
    <location>
        <begin position="131"/>
        <end position="151"/>
    </location>
</feature>
<comment type="caution">
    <text evidence="3">The sequence shown here is derived from an EMBL/GenBank/DDBJ whole genome shotgun (WGS) entry which is preliminary data.</text>
</comment>
<keyword evidence="4" id="KW-1185">Reference proteome</keyword>